<dbReference type="EMBL" id="VSRR010000281">
    <property type="protein sequence ID" value="MPC13431.1"/>
    <property type="molecule type" value="Genomic_DNA"/>
</dbReference>
<name>A0A5B7CX55_PORTR</name>
<feature type="signal peptide" evidence="1">
    <location>
        <begin position="1"/>
        <end position="28"/>
    </location>
</feature>
<comment type="caution">
    <text evidence="2">The sequence shown here is derived from an EMBL/GenBank/DDBJ whole genome shotgun (WGS) entry which is preliminary data.</text>
</comment>
<reference evidence="2 3" key="1">
    <citation type="submission" date="2019-05" db="EMBL/GenBank/DDBJ databases">
        <title>Another draft genome of Portunus trituberculatus and its Hox gene families provides insights of decapod evolution.</title>
        <authorList>
            <person name="Jeong J.-H."/>
            <person name="Song I."/>
            <person name="Kim S."/>
            <person name="Choi T."/>
            <person name="Kim D."/>
            <person name="Ryu S."/>
            <person name="Kim W."/>
        </authorList>
    </citation>
    <scope>NUCLEOTIDE SEQUENCE [LARGE SCALE GENOMIC DNA]</scope>
    <source>
        <tissue evidence="2">Muscle</tissue>
    </source>
</reference>
<accession>A0A5B7CX55</accession>
<sequence length="142" mass="15894">MTRAVRRMGMKETVTAMLLALMVARATGQFSEGSLHGSLNAGTDESDRILQDVLSDAKISGFVDCMLDPWNDACGERAPVMAIMIKFALRDNLECKDCSDRVFKQMKFIVNRLRSHQSQCVRLLRGVGFEKLEKPVCVDPRP</sequence>
<dbReference type="OrthoDB" id="6374471at2759"/>
<gene>
    <name evidence="2" type="ORF">E2C01_006167</name>
</gene>
<dbReference type="Proteomes" id="UP000324222">
    <property type="component" value="Unassembled WGS sequence"/>
</dbReference>
<keyword evidence="1" id="KW-0732">Signal</keyword>
<evidence type="ECO:0000313" key="2">
    <source>
        <dbReference type="EMBL" id="MPC13431.1"/>
    </source>
</evidence>
<evidence type="ECO:0000313" key="3">
    <source>
        <dbReference type="Proteomes" id="UP000324222"/>
    </source>
</evidence>
<organism evidence="2 3">
    <name type="scientific">Portunus trituberculatus</name>
    <name type="common">Swimming crab</name>
    <name type="synonym">Neptunus trituberculatus</name>
    <dbReference type="NCBI Taxonomy" id="210409"/>
    <lineage>
        <taxon>Eukaryota</taxon>
        <taxon>Metazoa</taxon>
        <taxon>Ecdysozoa</taxon>
        <taxon>Arthropoda</taxon>
        <taxon>Crustacea</taxon>
        <taxon>Multicrustacea</taxon>
        <taxon>Malacostraca</taxon>
        <taxon>Eumalacostraca</taxon>
        <taxon>Eucarida</taxon>
        <taxon>Decapoda</taxon>
        <taxon>Pleocyemata</taxon>
        <taxon>Brachyura</taxon>
        <taxon>Eubrachyura</taxon>
        <taxon>Portunoidea</taxon>
        <taxon>Portunidae</taxon>
        <taxon>Portuninae</taxon>
        <taxon>Portunus</taxon>
    </lineage>
</organism>
<feature type="chain" id="PRO_5022810235" evidence="1">
    <location>
        <begin position="29"/>
        <end position="142"/>
    </location>
</feature>
<evidence type="ECO:0000256" key="1">
    <source>
        <dbReference type="SAM" id="SignalP"/>
    </source>
</evidence>
<protein>
    <submittedName>
        <fullName evidence="2">Uncharacterized protein</fullName>
    </submittedName>
</protein>
<proteinExistence type="predicted"/>
<keyword evidence="3" id="KW-1185">Reference proteome</keyword>
<dbReference type="AlphaFoldDB" id="A0A5B7CX55"/>